<protein>
    <submittedName>
        <fullName evidence="8">ABC transporter substrate-binding protein</fullName>
    </submittedName>
</protein>
<name>A0A6L6J0L2_9RHOB</name>
<evidence type="ECO:0000313" key="8">
    <source>
        <dbReference type="EMBL" id="MTH64207.1"/>
    </source>
</evidence>
<keyword evidence="5 6" id="KW-0732">Signal</keyword>
<dbReference type="AlphaFoldDB" id="A0A6L6J0L2"/>
<dbReference type="Gene3D" id="3.40.50.1980">
    <property type="entry name" value="Nitrogenase molybdenum iron protein domain"/>
    <property type="match status" value="2"/>
</dbReference>
<dbReference type="InterPro" id="IPR006311">
    <property type="entry name" value="TAT_signal"/>
</dbReference>
<accession>A0A6L6J0L2</accession>
<comment type="similarity">
    <text evidence="2">Belongs to the bacterial solute-binding protein 8 family.</text>
</comment>
<keyword evidence="9" id="KW-1185">Reference proteome</keyword>
<dbReference type="InterPro" id="IPR051313">
    <property type="entry name" value="Bact_iron-sidero_bind"/>
</dbReference>
<evidence type="ECO:0000256" key="6">
    <source>
        <dbReference type="SAM" id="SignalP"/>
    </source>
</evidence>
<dbReference type="InterPro" id="IPR002491">
    <property type="entry name" value="ABC_transptr_periplasmic_BD"/>
</dbReference>
<sequence>MLDRRAFLISAAALAAAGPAFGARGFRLAAVDWAMLETACALGHQPVAACELIGYRAESSVGDLPGVVDLGLRGAPNYELLQLTKPDLILSSPFYQQHQARLASVAQVLSLGFYVPGEPPLAKALAALEDLGAATNSAAAAGQARAEAEAEFDALARRAAAFQDRPVCLIDIGDARHLRAFGFDSMFGDVLVRLGLQNAWSGQTQFSFRAPLPLERLADTPEARLVITGDIPTEAIGGLRRSILWQALPQVAQSRLYRMPTVNAFGGLPSAQRFARLLVQTFEAGPTTL</sequence>
<evidence type="ECO:0000256" key="4">
    <source>
        <dbReference type="ARBA" id="ARBA00022496"/>
    </source>
</evidence>
<evidence type="ECO:0000259" key="7">
    <source>
        <dbReference type="PROSITE" id="PS50983"/>
    </source>
</evidence>
<feature type="signal peptide" evidence="6">
    <location>
        <begin position="1"/>
        <end position="22"/>
    </location>
</feature>
<dbReference type="PRINTS" id="PR01715">
    <property type="entry name" value="FERRIBNDNGPP"/>
</dbReference>
<dbReference type="PANTHER" id="PTHR30532">
    <property type="entry name" value="IRON III DICITRATE-BINDING PERIPLASMIC PROTEIN"/>
    <property type="match status" value="1"/>
</dbReference>
<dbReference type="PANTHER" id="PTHR30532:SF1">
    <property type="entry name" value="IRON(3+)-HYDROXAMATE-BINDING PROTEIN FHUD"/>
    <property type="match status" value="1"/>
</dbReference>
<dbReference type="SUPFAM" id="SSF53807">
    <property type="entry name" value="Helical backbone' metal receptor"/>
    <property type="match status" value="1"/>
</dbReference>
<keyword evidence="4" id="KW-0410">Iron transport</keyword>
<dbReference type="PROSITE" id="PS51318">
    <property type="entry name" value="TAT"/>
    <property type="match status" value="1"/>
</dbReference>
<dbReference type="GO" id="GO:0030288">
    <property type="term" value="C:outer membrane-bounded periplasmic space"/>
    <property type="evidence" value="ECO:0007669"/>
    <property type="project" value="TreeGrafter"/>
</dbReference>
<keyword evidence="4" id="KW-0406">Ion transport</keyword>
<evidence type="ECO:0000256" key="5">
    <source>
        <dbReference type="ARBA" id="ARBA00022729"/>
    </source>
</evidence>
<dbReference type="GO" id="GO:1901678">
    <property type="term" value="P:iron coordination entity transport"/>
    <property type="evidence" value="ECO:0007669"/>
    <property type="project" value="UniProtKB-ARBA"/>
</dbReference>
<evidence type="ECO:0000256" key="2">
    <source>
        <dbReference type="ARBA" id="ARBA00008814"/>
    </source>
</evidence>
<dbReference type="EMBL" id="WMII01000006">
    <property type="protein sequence ID" value="MTH64207.1"/>
    <property type="molecule type" value="Genomic_DNA"/>
</dbReference>
<comment type="caution">
    <text evidence="8">The sequence shown here is derived from an EMBL/GenBank/DDBJ whole genome shotgun (WGS) entry which is preliminary data.</text>
</comment>
<organism evidence="8 9">
    <name type="scientific">Paracoccus shanxieyensis</name>
    <dbReference type="NCBI Taxonomy" id="2675752"/>
    <lineage>
        <taxon>Bacteria</taxon>
        <taxon>Pseudomonadati</taxon>
        <taxon>Pseudomonadota</taxon>
        <taxon>Alphaproteobacteria</taxon>
        <taxon>Rhodobacterales</taxon>
        <taxon>Paracoccaceae</taxon>
        <taxon>Paracoccus</taxon>
    </lineage>
</organism>
<reference evidence="8 9" key="1">
    <citation type="submission" date="2019-11" db="EMBL/GenBank/DDBJ databases">
        <authorList>
            <person name="Dong K."/>
        </authorList>
    </citation>
    <scope>NUCLEOTIDE SEQUENCE [LARGE SCALE GENOMIC DNA]</scope>
    <source>
        <strain evidence="8 9">DK608</strain>
    </source>
</reference>
<evidence type="ECO:0000256" key="3">
    <source>
        <dbReference type="ARBA" id="ARBA00022448"/>
    </source>
</evidence>
<proteinExistence type="inferred from homology"/>
<dbReference type="Proteomes" id="UP000478740">
    <property type="component" value="Unassembled WGS sequence"/>
</dbReference>
<keyword evidence="4" id="KW-0408">Iron</keyword>
<keyword evidence="3" id="KW-0813">Transport</keyword>
<evidence type="ECO:0000313" key="9">
    <source>
        <dbReference type="Proteomes" id="UP000478740"/>
    </source>
</evidence>
<evidence type="ECO:0000256" key="1">
    <source>
        <dbReference type="ARBA" id="ARBA00004196"/>
    </source>
</evidence>
<gene>
    <name evidence="8" type="ORF">GL284_07985</name>
</gene>
<feature type="domain" description="Fe/B12 periplasmic-binding" evidence="7">
    <location>
        <begin position="27"/>
        <end position="286"/>
    </location>
</feature>
<dbReference type="PROSITE" id="PS50983">
    <property type="entry name" value="FE_B12_PBP"/>
    <property type="match status" value="1"/>
</dbReference>
<comment type="subcellular location">
    <subcellularLocation>
        <location evidence="1">Cell envelope</location>
    </subcellularLocation>
</comment>
<dbReference type="Pfam" id="PF01497">
    <property type="entry name" value="Peripla_BP_2"/>
    <property type="match status" value="1"/>
</dbReference>
<feature type="chain" id="PRO_5026739118" evidence="6">
    <location>
        <begin position="23"/>
        <end position="289"/>
    </location>
</feature>